<reference evidence="1 2" key="1">
    <citation type="submission" date="2015-04" db="EMBL/GenBank/DDBJ databases">
        <authorList>
            <person name="Syromyatnikov M.Y."/>
            <person name="Popov V.N."/>
        </authorList>
    </citation>
    <scope>NUCLEOTIDE SEQUENCE [LARGE SCALE GENOMIC DNA]</scope>
</reference>
<evidence type="ECO:0000313" key="1">
    <source>
        <dbReference type="EMBL" id="CRL06660.1"/>
    </source>
</evidence>
<keyword evidence="2" id="KW-1185">Reference proteome</keyword>
<sequence length="67" mass="8036">MRSSKESEGKVVFIHYCYHFLLNVFLNLREWKFDKTTQNERKIGECKLKPEVVVEKVLQTNHHAVIF</sequence>
<name>A0A1J1J4D1_9DIPT</name>
<dbReference type="Proteomes" id="UP000183832">
    <property type="component" value="Unassembled WGS sequence"/>
</dbReference>
<evidence type="ECO:0000313" key="2">
    <source>
        <dbReference type="Proteomes" id="UP000183832"/>
    </source>
</evidence>
<accession>A0A1J1J4D1</accession>
<dbReference type="AlphaFoldDB" id="A0A1J1J4D1"/>
<protein>
    <submittedName>
        <fullName evidence="1">CLUMA_CG019748, isoform A</fullName>
    </submittedName>
</protein>
<proteinExistence type="predicted"/>
<gene>
    <name evidence="1" type="ORF">CLUMA_CG019748</name>
</gene>
<organism evidence="1 2">
    <name type="scientific">Clunio marinus</name>
    <dbReference type="NCBI Taxonomy" id="568069"/>
    <lineage>
        <taxon>Eukaryota</taxon>
        <taxon>Metazoa</taxon>
        <taxon>Ecdysozoa</taxon>
        <taxon>Arthropoda</taxon>
        <taxon>Hexapoda</taxon>
        <taxon>Insecta</taxon>
        <taxon>Pterygota</taxon>
        <taxon>Neoptera</taxon>
        <taxon>Endopterygota</taxon>
        <taxon>Diptera</taxon>
        <taxon>Nematocera</taxon>
        <taxon>Chironomoidea</taxon>
        <taxon>Chironomidae</taxon>
        <taxon>Clunio</taxon>
    </lineage>
</organism>
<dbReference type="EMBL" id="CVRI01000067">
    <property type="protein sequence ID" value="CRL06660.1"/>
    <property type="molecule type" value="Genomic_DNA"/>
</dbReference>